<accession>A0A8H7ATU2</accession>
<keyword evidence="5" id="KW-1185">Reference proteome</keyword>
<dbReference type="OrthoDB" id="1658724at2759"/>
<feature type="compositionally biased region" description="Polar residues" evidence="1">
    <location>
        <begin position="120"/>
        <end position="129"/>
    </location>
</feature>
<sequence>MLPDSQPRPASRAMATSLQPETGRGESVFLPRLLLGTLLFVSVFLPSLLQPALNRLYSYLYRSSFYRFSAFETIETIICYAVIETLFTYKFGRNPHLRIDVRGSRQKSASNTASNTATSIDENGNTVTPNPKLPKMRRPSKRWREIFIYAAPLLLMDFTMIKKFAGVPIGDVRASGNYHRDIPFYHLVDQNSTTATALELILSFLIYDTLFFLLHLLLHRFPPLIPLHKPHHTHPEIHPQITNRLSISERLSLVLLANFSLNVIGSHVLTRTLFVPVFVYLLVEIHSGLDLGGGYEKICPGGGVAGRGSMLASSVRTGGLRHILDGGMKRWKGGMGGQLGGGRQVLGAEGL</sequence>
<feature type="transmembrane region" description="Helical" evidence="2">
    <location>
        <begin position="33"/>
        <end position="53"/>
    </location>
</feature>
<feature type="compositionally biased region" description="Low complexity" evidence="1">
    <location>
        <begin position="108"/>
        <end position="119"/>
    </location>
</feature>
<keyword evidence="2" id="KW-0812">Transmembrane</keyword>
<dbReference type="Pfam" id="PF04116">
    <property type="entry name" value="FA_hydroxylase"/>
    <property type="match status" value="1"/>
</dbReference>
<evidence type="ECO:0000313" key="5">
    <source>
        <dbReference type="Proteomes" id="UP000606974"/>
    </source>
</evidence>
<feature type="transmembrane region" description="Helical" evidence="2">
    <location>
        <begin position="146"/>
        <end position="165"/>
    </location>
</feature>
<feature type="domain" description="Fatty acid hydroxylase" evidence="3">
    <location>
        <begin position="201"/>
        <end position="288"/>
    </location>
</feature>
<dbReference type="Proteomes" id="UP000606974">
    <property type="component" value="Unassembled WGS sequence"/>
</dbReference>
<dbReference type="GO" id="GO:0005506">
    <property type="term" value="F:iron ion binding"/>
    <property type="evidence" value="ECO:0007669"/>
    <property type="project" value="InterPro"/>
</dbReference>
<keyword evidence="2" id="KW-0472">Membrane</keyword>
<evidence type="ECO:0000256" key="2">
    <source>
        <dbReference type="SAM" id="Phobius"/>
    </source>
</evidence>
<protein>
    <recommendedName>
        <fullName evidence="3">Fatty acid hydroxylase domain-containing protein</fullName>
    </recommendedName>
</protein>
<evidence type="ECO:0000256" key="1">
    <source>
        <dbReference type="SAM" id="MobiDB-lite"/>
    </source>
</evidence>
<gene>
    <name evidence="4" type="ORF">GJ744_000017</name>
</gene>
<evidence type="ECO:0000313" key="4">
    <source>
        <dbReference type="EMBL" id="KAF7514247.1"/>
    </source>
</evidence>
<organism evidence="4 5">
    <name type="scientific">Endocarpon pusillum</name>
    <dbReference type="NCBI Taxonomy" id="364733"/>
    <lineage>
        <taxon>Eukaryota</taxon>
        <taxon>Fungi</taxon>
        <taxon>Dikarya</taxon>
        <taxon>Ascomycota</taxon>
        <taxon>Pezizomycotina</taxon>
        <taxon>Eurotiomycetes</taxon>
        <taxon>Chaetothyriomycetidae</taxon>
        <taxon>Verrucariales</taxon>
        <taxon>Verrucariaceae</taxon>
        <taxon>Endocarpon</taxon>
    </lineage>
</organism>
<dbReference type="GO" id="GO:0016491">
    <property type="term" value="F:oxidoreductase activity"/>
    <property type="evidence" value="ECO:0007669"/>
    <property type="project" value="InterPro"/>
</dbReference>
<reference evidence="4" key="1">
    <citation type="submission" date="2020-02" db="EMBL/GenBank/DDBJ databases">
        <authorList>
            <person name="Palmer J.M."/>
        </authorList>
    </citation>
    <scope>NUCLEOTIDE SEQUENCE</scope>
    <source>
        <strain evidence="4">EPUS1.4</strain>
        <tissue evidence="4">Thallus</tissue>
    </source>
</reference>
<name>A0A8H7ATU2_9EURO</name>
<dbReference type="InterPro" id="IPR006694">
    <property type="entry name" value="Fatty_acid_hydroxylase"/>
</dbReference>
<keyword evidence="2" id="KW-1133">Transmembrane helix</keyword>
<evidence type="ECO:0000259" key="3">
    <source>
        <dbReference type="Pfam" id="PF04116"/>
    </source>
</evidence>
<proteinExistence type="predicted"/>
<dbReference type="AlphaFoldDB" id="A0A8H7ATU2"/>
<dbReference type="EMBL" id="JAACFV010000001">
    <property type="protein sequence ID" value="KAF7514247.1"/>
    <property type="molecule type" value="Genomic_DNA"/>
</dbReference>
<dbReference type="GO" id="GO:0008610">
    <property type="term" value="P:lipid biosynthetic process"/>
    <property type="evidence" value="ECO:0007669"/>
    <property type="project" value="InterPro"/>
</dbReference>
<feature type="transmembrane region" description="Helical" evidence="2">
    <location>
        <begin position="65"/>
        <end position="89"/>
    </location>
</feature>
<feature type="region of interest" description="Disordered" evidence="1">
    <location>
        <begin position="103"/>
        <end position="137"/>
    </location>
</feature>
<feature type="transmembrane region" description="Helical" evidence="2">
    <location>
        <begin position="200"/>
        <end position="218"/>
    </location>
</feature>
<comment type="caution">
    <text evidence="4">The sequence shown here is derived from an EMBL/GenBank/DDBJ whole genome shotgun (WGS) entry which is preliminary data.</text>
</comment>